<comment type="caution">
    <text evidence="1">The sequence shown here is derived from an EMBL/GenBank/DDBJ whole genome shotgun (WGS) entry which is preliminary data.</text>
</comment>
<evidence type="ECO:0000313" key="1">
    <source>
        <dbReference type="EMBL" id="KKY25347.1"/>
    </source>
</evidence>
<reference evidence="1 2" key="2">
    <citation type="submission" date="2015-05" db="EMBL/GenBank/DDBJ databases">
        <authorList>
            <person name="Morales-Cruz A."/>
            <person name="Amrine K.C."/>
            <person name="Cantu D."/>
        </authorList>
    </citation>
    <scope>NUCLEOTIDE SEQUENCE [LARGE SCALE GENOMIC DNA]</scope>
    <source>
        <strain evidence="1">UCRPC4</strain>
    </source>
</reference>
<protein>
    <submittedName>
        <fullName evidence="1">Uncharacterized protein</fullName>
    </submittedName>
</protein>
<organism evidence="1 2">
    <name type="scientific">Phaeomoniella chlamydospora</name>
    <name type="common">Phaeoacremonium chlamydosporum</name>
    <dbReference type="NCBI Taxonomy" id="158046"/>
    <lineage>
        <taxon>Eukaryota</taxon>
        <taxon>Fungi</taxon>
        <taxon>Dikarya</taxon>
        <taxon>Ascomycota</taxon>
        <taxon>Pezizomycotina</taxon>
        <taxon>Eurotiomycetes</taxon>
        <taxon>Chaetothyriomycetidae</taxon>
        <taxon>Phaeomoniellales</taxon>
        <taxon>Phaeomoniellaceae</taxon>
        <taxon>Phaeomoniella</taxon>
    </lineage>
</organism>
<dbReference type="EMBL" id="LCWF01000043">
    <property type="protein sequence ID" value="KKY25347.1"/>
    <property type="molecule type" value="Genomic_DNA"/>
</dbReference>
<evidence type="ECO:0000313" key="2">
    <source>
        <dbReference type="Proteomes" id="UP000053317"/>
    </source>
</evidence>
<dbReference type="Proteomes" id="UP000053317">
    <property type="component" value="Unassembled WGS sequence"/>
</dbReference>
<name>A0A0G2ERG5_PHACM</name>
<dbReference type="AlphaFoldDB" id="A0A0G2ERG5"/>
<keyword evidence="2" id="KW-1185">Reference proteome</keyword>
<proteinExistence type="predicted"/>
<accession>A0A0G2ERG5</accession>
<sequence length="156" mass="17378">MCESDSDGCVFAAAGEAGQTGILCDIPVQSALASLTMPVVLTKSPHFVKSNLYIHVNRFIESHNNLNNNSFAPDLSFGNVNGIFHEHENYDNYSDCKSGARKIDNYSSHYYLIALADPQYSSTQQKESDEEVAYGLLISLDIKRKPVIIKYIFYAK</sequence>
<reference evidence="1 2" key="1">
    <citation type="submission" date="2015-05" db="EMBL/GenBank/DDBJ databases">
        <title>Distinctive expansion of gene families associated with plant cell wall degradation and secondary metabolism in the genomes of grapevine trunk pathogens.</title>
        <authorList>
            <person name="Lawrence D.P."/>
            <person name="Travadon R."/>
            <person name="Rolshausen P.E."/>
            <person name="Baumgartner K."/>
        </authorList>
    </citation>
    <scope>NUCLEOTIDE SEQUENCE [LARGE SCALE GENOMIC DNA]</scope>
    <source>
        <strain evidence="1">UCRPC4</strain>
    </source>
</reference>
<gene>
    <name evidence="1" type="ORF">UCRPC4_g01872</name>
</gene>